<reference evidence="2" key="1">
    <citation type="submission" date="2021-02" db="EMBL/GenBank/DDBJ databases">
        <authorList>
            <person name="Dougan E. K."/>
            <person name="Rhodes N."/>
            <person name="Thang M."/>
            <person name="Chan C."/>
        </authorList>
    </citation>
    <scope>NUCLEOTIDE SEQUENCE</scope>
</reference>
<evidence type="ECO:0000313" key="2">
    <source>
        <dbReference type="EMBL" id="CAE8713345.1"/>
    </source>
</evidence>
<comment type="caution">
    <text evidence="2">The sequence shown here is derived from an EMBL/GenBank/DDBJ whole genome shotgun (WGS) entry which is preliminary data.</text>
</comment>
<dbReference type="Proteomes" id="UP000626109">
    <property type="component" value="Unassembled WGS sequence"/>
</dbReference>
<feature type="compositionally biased region" description="Low complexity" evidence="1">
    <location>
        <begin position="57"/>
        <end position="81"/>
    </location>
</feature>
<evidence type="ECO:0000313" key="3">
    <source>
        <dbReference type="Proteomes" id="UP000626109"/>
    </source>
</evidence>
<evidence type="ECO:0000256" key="1">
    <source>
        <dbReference type="SAM" id="MobiDB-lite"/>
    </source>
</evidence>
<dbReference type="EMBL" id="CAJNNW010032483">
    <property type="protein sequence ID" value="CAE8713345.1"/>
    <property type="molecule type" value="Genomic_DNA"/>
</dbReference>
<name>A0A813KQJ9_POLGL</name>
<gene>
    <name evidence="2" type="ORF">PGLA2088_LOCUS37479</name>
</gene>
<dbReference type="AlphaFoldDB" id="A0A813KQJ9"/>
<feature type="non-terminal residue" evidence="2">
    <location>
        <position position="201"/>
    </location>
</feature>
<accession>A0A813KQJ9</accession>
<protein>
    <submittedName>
        <fullName evidence="2">Uncharacterized protein</fullName>
    </submittedName>
</protein>
<feature type="region of interest" description="Disordered" evidence="1">
    <location>
        <begin position="23"/>
        <end position="90"/>
    </location>
</feature>
<organism evidence="2 3">
    <name type="scientific">Polarella glacialis</name>
    <name type="common">Dinoflagellate</name>
    <dbReference type="NCBI Taxonomy" id="89957"/>
    <lineage>
        <taxon>Eukaryota</taxon>
        <taxon>Sar</taxon>
        <taxon>Alveolata</taxon>
        <taxon>Dinophyceae</taxon>
        <taxon>Suessiales</taxon>
        <taxon>Suessiaceae</taxon>
        <taxon>Polarella</taxon>
    </lineage>
</organism>
<sequence>AWNTSWNLACQRKATDWTLVSPIPCREDGSPLSGRVSPRGSWAWPPEMMMRNSPSVASTAAPEAGPSGSSDGGAARSCSRSPQASPLGLERLGARGSQGLEQEANLDLLPSRLFRNERFDRSPYHDEPVAVPRQPPTTLERCLQAQERLAEAADLAESQLGAGHIQVQAVRQQIQHLRSHQDRACRTAAGRWHEENLRVGL</sequence>
<proteinExistence type="predicted"/>